<gene>
    <name evidence="1" type="ORF">NKI33_28945</name>
</gene>
<accession>A0ABV1YP64</accession>
<organism evidence="1 2">
    <name type="scientific">Mesorhizobium opportunistum</name>
    <dbReference type="NCBI Taxonomy" id="593909"/>
    <lineage>
        <taxon>Bacteria</taxon>
        <taxon>Pseudomonadati</taxon>
        <taxon>Pseudomonadota</taxon>
        <taxon>Alphaproteobacteria</taxon>
        <taxon>Hyphomicrobiales</taxon>
        <taxon>Phyllobacteriaceae</taxon>
        <taxon>Mesorhizobium</taxon>
    </lineage>
</organism>
<name>A0ABV1YP64_9HYPH</name>
<proteinExistence type="predicted"/>
<dbReference type="RefSeq" id="WP_352657741.1">
    <property type="nucleotide sequence ID" value="NZ_JAMYMY010000010.1"/>
</dbReference>
<evidence type="ECO:0000313" key="2">
    <source>
        <dbReference type="Proteomes" id="UP001464387"/>
    </source>
</evidence>
<dbReference type="Proteomes" id="UP001464387">
    <property type="component" value="Unassembled WGS sequence"/>
</dbReference>
<keyword evidence="2" id="KW-1185">Reference proteome</keyword>
<reference evidence="1 2" key="1">
    <citation type="journal article" date="2024" name="Proc. Natl. Acad. Sci. U.S.A.">
        <title>The evolutionary genomics of adaptation to stress in wild rhizobium bacteria.</title>
        <authorList>
            <person name="Kehlet-Delgado H."/>
            <person name="Montoya A.P."/>
            <person name="Jensen K.T."/>
            <person name="Wendlandt C.E."/>
            <person name="Dexheimer C."/>
            <person name="Roberts M."/>
            <person name="Torres Martinez L."/>
            <person name="Friesen M.L."/>
            <person name="Griffitts J.S."/>
            <person name="Porter S.S."/>
        </authorList>
    </citation>
    <scope>NUCLEOTIDE SEQUENCE [LARGE SCALE GENOMIC DNA]</scope>
    <source>
        <strain evidence="1 2">M0729</strain>
    </source>
</reference>
<protein>
    <submittedName>
        <fullName evidence="1">Uncharacterized protein</fullName>
    </submittedName>
</protein>
<evidence type="ECO:0000313" key="1">
    <source>
        <dbReference type="EMBL" id="MER8936966.1"/>
    </source>
</evidence>
<sequence length="121" mass="14077">MNEQCPIDLYPYLASYERDLMVDTKVALKLHIPRDALIELVQAGLGPRPHPAYASAHYWFPKAFVQSWKTWASGEAGDEEIRRAADIILKDDRTRRIREFAHFDNADPRTFLTTLFSRKAW</sequence>
<dbReference type="EMBL" id="JAMYPJ010000061">
    <property type="protein sequence ID" value="MER8936966.1"/>
    <property type="molecule type" value="Genomic_DNA"/>
</dbReference>
<comment type="caution">
    <text evidence="1">The sequence shown here is derived from an EMBL/GenBank/DDBJ whole genome shotgun (WGS) entry which is preliminary data.</text>
</comment>